<dbReference type="InterPro" id="IPR002901">
    <property type="entry name" value="MGlyc_endo_b_GlcNAc-like_dom"/>
</dbReference>
<dbReference type="Gene3D" id="3.10.350.10">
    <property type="entry name" value="LysM domain"/>
    <property type="match status" value="1"/>
</dbReference>
<dbReference type="PANTHER" id="PTHR33308:SF9">
    <property type="entry name" value="PEPTIDOGLYCAN HYDROLASE FLGJ"/>
    <property type="match status" value="1"/>
</dbReference>
<dbReference type="InterPro" id="IPR018392">
    <property type="entry name" value="LysM"/>
</dbReference>
<dbReference type="GO" id="GO:0031640">
    <property type="term" value="P:killing of cells of another organism"/>
    <property type="evidence" value="ECO:0007669"/>
    <property type="project" value="UniProtKB-KW"/>
</dbReference>
<keyword evidence="6" id="KW-0326">Glycosidase</keyword>
<dbReference type="AlphaFoldDB" id="A0A2H1E8B8"/>
<keyword evidence="3 6" id="KW-0378">Hydrolase</keyword>
<dbReference type="GeneID" id="47722337"/>
<dbReference type="SMART" id="SM00047">
    <property type="entry name" value="LYZ2"/>
    <property type="match status" value="1"/>
</dbReference>
<dbReference type="InterPro" id="IPR036779">
    <property type="entry name" value="LysM_dom_sf"/>
</dbReference>
<organism evidence="6 7">
    <name type="scientific">Tenacibaculum maritimum NCIMB 2154</name>
    <dbReference type="NCBI Taxonomy" id="1349785"/>
    <lineage>
        <taxon>Bacteria</taxon>
        <taxon>Pseudomonadati</taxon>
        <taxon>Bacteroidota</taxon>
        <taxon>Flavobacteriia</taxon>
        <taxon>Flavobacteriales</taxon>
        <taxon>Flavobacteriaceae</taxon>
        <taxon>Tenacibaculum</taxon>
    </lineage>
</organism>
<sequence length="263" mass="30443">MKVKSILIILVILLIVTSCSTRRSIVRASKTKIVLKNTNEQKTTIPQITPIKKVHKTNANHTLSYIQKFAPIAVKEMHEYKIPASITLAQGVLESGSGRSPLAIRSNNHFGIKCHKGWEGKRVTHDDDEIGECFRKYKYPETSYEDHSKFLVGRKRYAKLFKLRLTDYKGWAYGLRRAGYATDKRYPQKLIHIINKYELYKYDKVKKKRTNTSQHKTALYHIVKKGETLYGIARMYNTSVEKLKLLNKLNDATISIEQELIIK</sequence>
<name>A0A2H1E8B8_9FLAO</name>
<evidence type="ECO:0000256" key="1">
    <source>
        <dbReference type="ARBA" id="ARBA00022529"/>
    </source>
</evidence>
<protein>
    <recommendedName>
        <fullName evidence="4">Peptidoglycan hydrolase</fullName>
    </recommendedName>
</protein>
<dbReference type="PROSITE" id="PS51782">
    <property type="entry name" value="LYSM"/>
    <property type="match status" value="1"/>
</dbReference>
<feature type="domain" description="LysM" evidence="5">
    <location>
        <begin position="219"/>
        <end position="262"/>
    </location>
</feature>
<evidence type="ECO:0000313" key="6">
    <source>
        <dbReference type="EMBL" id="SFZ80717.1"/>
    </source>
</evidence>
<evidence type="ECO:0000256" key="2">
    <source>
        <dbReference type="ARBA" id="ARBA00022638"/>
    </source>
</evidence>
<dbReference type="GO" id="GO:0004040">
    <property type="term" value="F:amidase activity"/>
    <property type="evidence" value="ECO:0007669"/>
    <property type="project" value="InterPro"/>
</dbReference>
<dbReference type="GO" id="GO:0042742">
    <property type="term" value="P:defense response to bacterium"/>
    <property type="evidence" value="ECO:0007669"/>
    <property type="project" value="UniProtKB-KW"/>
</dbReference>
<dbReference type="PANTHER" id="PTHR33308">
    <property type="entry name" value="PEPTIDOGLYCAN HYDROLASE FLGJ"/>
    <property type="match status" value="1"/>
</dbReference>
<dbReference type="Proteomes" id="UP000231564">
    <property type="component" value="Chromosome MARIT"/>
</dbReference>
<dbReference type="OrthoDB" id="977752at2"/>
<evidence type="ECO:0000313" key="7">
    <source>
        <dbReference type="Proteomes" id="UP000231564"/>
    </source>
</evidence>
<dbReference type="Gene3D" id="1.10.530.10">
    <property type="match status" value="1"/>
</dbReference>
<keyword evidence="2" id="KW-0081">Bacteriolytic enzyme</keyword>
<keyword evidence="1" id="KW-0929">Antimicrobial</keyword>
<gene>
    <name evidence="6" type="ORF">MARIT_0763</name>
</gene>
<dbReference type="Pfam" id="PF01476">
    <property type="entry name" value="LysM"/>
    <property type="match status" value="1"/>
</dbReference>
<evidence type="ECO:0000256" key="4">
    <source>
        <dbReference type="ARBA" id="ARBA00032108"/>
    </source>
</evidence>
<dbReference type="Pfam" id="PF01832">
    <property type="entry name" value="Glucosaminidase"/>
    <property type="match status" value="1"/>
</dbReference>
<keyword evidence="7" id="KW-1185">Reference proteome</keyword>
<evidence type="ECO:0000256" key="3">
    <source>
        <dbReference type="ARBA" id="ARBA00022801"/>
    </source>
</evidence>
<dbReference type="GO" id="GO:0016798">
    <property type="term" value="F:hydrolase activity, acting on glycosyl bonds"/>
    <property type="evidence" value="ECO:0007669"/>
    <property type="project" value="UniProtKB-KW"/>
</dbReference>
<dbReference type="CDD" id="cd00118">
    <property type="entry name" value="LysM"/>
    <property type="match status" value="1"/>
</dbReference>
<dbReference type="SUPFAM" id="SSF54106">
    <property type="entry name" value="LysM domain"/>
    <property type="match status" value="1"/>
</dbReference>
<dbReference type="STRING" id="1349785.GCA_000509405_01596"/>
<dbReference type="KEGG" id="tmar:MARIT_0763"/>
<dbReference type="EMBL" id="LT634361">
    <property type="protein sequence ID" value="SFZ80717.1"/>
    <property type="molecule type" value="Genomic_DNA"/>
</dbReference>
<reference evidence="6 7" key="1">
    <citation type="submission" date="2016-11" db="EMBL/GenBank/DDBJ databases">
        <authorList>
            <person name="Jaros S."/>
            <person name="Januszkiewicz K."/>
            <person name="Wedrychowicz H."/>
        </authorList>
    </citation>
    <scope>NUCLEOTIDE SEQUENCE [LARGE SCALE GENOMIC DNA]</scope>
    <source>
        <strain evidence="6">NCIMB 2154T</strain>
    </source>
</reference>
<dbReference type="InterPro" id="IPR051056">
    <property type="entry name" value="Glycosyl_Hydrolase_73"/>
</dbReference>
<proteinExistence type="predicted"/>
<evidence type="ECO:0000259" key="5">
    <source>
        <dbReference type="PROSITE" id="PS51782"/>
    </source>
</evidence>
<dbReference type="SMART" id="SM00257">
    <property type="entry name" value="LysM"/>
    <property type="match status" value="1"/>
</dbReference>
<dbReference type="RefSeq" id="WP_024741172.1">
    <property type="nucleotide sequence ID" value="NZ_BAUG01000018.1"/>
</dbReference>
<dbReference type="PROSITE" id="PS51257">
    <property type="entry name" value="PROKAR_LIPOPROTEIN"/>
    <property type="match status" value="1"/>
</dbReference>
<accession>A0A2H1E8B8</accession>